<protein>
    <submittedName>
        <fullName evidence="2">Uncharacterized protein</fullName>
    </submittedName>
</protein>
<accession>A0A2T8ILI9</accession>
<proteinExistence type="predicted"/>
<keyword evidence="1" id="KW-0812">Transmembrane</keyword>
<feature type="transmembrane region" description="Helical" evidence="1">
    <location>
        <begin position="45"/>
        <end position="63"/>
    </location>
</feature>
<dbReference type="Proteomes" id="UP000243499">
    <property type="component" value="Chromosome 5"/>
</dbReference>
<organism evidence="2">
    <name type="scientific">Panicum hallii</name>
    <dbReference type="NCBI Taxonomy" id="206008"/>
    <lineage>
        <taxon>Eukaryota</taxon>
        <taxon>Viridiplantae</taxon>
        <taxon>Streptophyta</taxon>
        <taxon>Embryophyta</taxon>
        <taxon>Tracheophyta</taxon>
        <taxon>Spermatophyta</taxon>
        <taxon>Magnoliopsida</taxon>
        <taxon>Liliopsida</taxon>
        <taxon>Poales</taxon>
        <taxon>Poaceae</taxon>
        <taxon>PACMAD clade</taxon>
        <taxon>Panicoideae</taxon>
        <taxon>Panicodae</taxon>
        <taxon>Paniceae</taxon>
        <taxon>Panicinae</taxon>
        <taxon>Panicum</taxon>
        <taxon>Panicum sect. Panicum</taxon>
    </lineage>
</organism>
<dbReference type="EMBL" id="CM008050">
    <property type="protein sequence ID" value="PVH38533.1"/>
    <property type="molecule type" value="Genomic_DNA"/>
</dbReference>
<sequence length="66" mass="7491">MFSDTNIKALIMCFKLGTKARECESVEPETVEPHSNRAARRYSTLFWELTTIYGILSCMSIALSDI</sequence>
<reference evidence="2" key="1">
    <citation type="submission" date="2018-04" db="EMBL/GenBank/DDBJ databases">
        <title>WGS assembly of Panicum hallii.</title>
        <authorList>
            <person name="Lovell J."/>
            <person name="Jenkins J."/>
            <person name="Lowry D."/>
            <person name="Mamidi S."/>
            <person name="Sreedasyam A."/>
            <person name="Weng X."/>
            <person name="Barry K."/>
            <person name="Bonette J."/>
            <person name="Campitelli B."/>
            <person name="Daum C."/>
            <person name="Gordon S."/>
            <person name="Gould B."/>
            <person name="Lipzen A."/>
            <person name="Macqueen A."/>
            <person name="Palacio-Mejia J."/>
            <person name="Plott C."/>
            <person name="Shakirov E."/>
            <person name="Shu S."/>
            <person name="Yoshinaga Y."/>
            <person name="Zane M."/>
            <person name="Rokhsar D."/>
            <person name="Grimwood J."/>
            <person name="Schmutz J."/>
            <person name="Juenger T."/>
        </authorList>
    </citation>
    <scope>NUCLEOTIDE SEQUENCE [LARGE SCALE GENOMIC DNA]</scope>
    <source>
        <strain evidence="2">FIL2</strain>
    </source>
</reference>
<dbReference type="AlphaFoldDB" id="A0A2T8ILI9"/>
<evidence type="ECO:0000256" key="1">
    <source>
        <dbReference type="SAM" id="Phobius"/>
    </source>
</evidence>
<evidence type="ECO:0000313" key="2">
    <source>
        <dbReference type="EMBL" id="PVH38533.1"/>
    </source>
</evidence>
<keyword evidence="1" id="KW-1133">Transmembrane helix</keyword>
<name>A0A2T8ILI9_9POAL</name>
<keyword evidence="1" id="KW-0472">Membrane</keyword>
<gene>
    <name evidence="2" type="ORF">PAHAL_5G280600</name>
</gene>
<dbReference type="Gramene" id="PVH38533">
    <property type="protein sequence ID" value="PVH38533"/>
    <property type="gene ID" value="PAHAL_5G280600"/>
</dbReference>